<keyword evidence="4 6" id="KW-0720">Serine protease</keyword>
<dbReference type="PROSITE" id="PS00134">
    <property type="entry name" value="TRYPSIN_HIS"/>
    <property type="match status" value="1"/>
</dbReference>
<dbReference type="SUPFAM" id="SSF50494">
    <property type="entry name" value="Trypsin-like serine proteases"/>
    <property type="match status" value="1"/>
</dbReference>
<dbReference type="FunFam" id="2.40.10.10:FF:000077">
    <property type="entry name" value="Predicted protein"/>
    <property type="match status" value="1"/>
</dbReference>
<organism evidence="11 12">
    <name type="scientific">Stylophora pistillata</name>
    <name type="common">Smooth cauliflower coral</name>
    <dbReference type="NCBI Taxonomy" id="50429"/>
    <lineage>
        <taxon>Eukaryota</taxon>
        <taxon>Metazoa</taxon>
        <taxon>Cnidaria</taxon>
        <taxon>Anthozoa</taxon>
        <taxon>Hexacorallia</taxon>
        <taxon>Scleractinia</taxon>
        <taxon>Astrocoeniina</taxon>
        <taxon>Pocilloporidae</taxon>
        <taxon>Stylophora</taxon>
    </lineage>
</organism>
<name>A0A2B4SKJ5_STYPI</name>
<keyword evidence="3 6" id="KW-0378">Hydrolase</keyword>
<dbReference type="PANTHER" id="PTHR24252:SF7">
    <property type="entry name" value="HYALIN"/>
    <property type="match status" value="1"/>
</dbReference>
<dbReference type="InterPro" id="IPR043504">
    <property type="entry name" value="Peptidase_S1_PA_chymotrypsin"/>
</dbReference>
<evidence type="ECO:0000256" key="4">
    <source>
        <dbReference type="ARBA" id="ARBA00022825"/>
    </source>
</evidence>
<evidence type="ECO:0000256" key="8">
    <source>
        <dbReference type="SAM" id="SignalP"/>
    </source>
</evidence>
<dbReference type="Gene3D" id="2.40.10.10">
    <property type="entry name" value="Trypsin-like serine proteases"/>
    <property type="match status" value="1"/>
</dbReference>
<comment type="similarity">
    <text evidence="1">Belongs to the peptidase S1 family.</text>
</comment>
<dbReference type="GO" id="GO:0016020">
    <property type="term" value="C:membrane"/>
    <property type="evidence" value="ECO:0007669"/>
    <property type="project" value="InterPro"/>
</dbReference>
<dbReference type="PROSITE" id="PS00135">
    <property type="entry name" value="TRYPSIN_SER"/>
    <property type="match status" value="1"/>
</dbReference>
<evidence type="ECO:0000313" key="11">
    <source>
        <dbReference type="EMBL" id="PFX29629.1"/>
    </source>
</evidence>
<keyword evidence="8" id="KW-0732">Signal</keyword>
<dbReference type="PROSITE" id="PS50060">
    <property type="entry name" value="MAM_2"/>
    <property type="match status" value="1"/>
</dbReference>
<accession>A0A2B4SKJ5</accession>
<keyword evidence="12" id="KW-1185">Reference proteome</keyword>
<dbReference type="InterPro" id="IPR013320">
    <property type="entry name" value="ConA-like_dom_sf"/>
</dbReference>
<dbReference type="InterPro" id="IPR000998">
    <property type="entry name" value="MAM_dom"/>
</dbReference>
<evidence type="ECO:0000256" key="2">
    <source>
        <dbReference type="ARBA" id="ARBA00022670"/>
    </source>
</evidence>
<evidence type="ECO:0000259" key="10">
    <source>
        <dbReference type="PROSITE" id="PS50240"/>
    </source>
</evidence>
<dbReference type="PROSITE" id="PS50240">
    <property type="entry name" value="TRYPSIN_DOM"/>
    <property type="match status" value="1"/>
</dbReference>
<proteinExistence type="inferred from homology"/>
<dbReference type="GO" id="GO:0006508">
    <property type="term" value="P:proteolysis"/>
    <property type="evidence" value="ECO:0007669"/>
    <property type="project" value="UniProtKB-KW"/>
</dbReference>
<keyword evidence="2 6" id="KW-0645">Protease</keyword>
<feature type="region of interest" description="Disordered" evidence="7">
    <location>
        <begin position="747"/>
        <end position="785"/>
    </location>
</feature>
<dbReference type="InterPro" id="IPR018114">
    <property type="entry name" value="TRYPSIN_HIS"/>
</dbReference>
<feature type="compositionally biased region" description="Basic and acidic residues" evidence="7">
    <location>
        <begin position="754"/>
        <end position="781"/>
    </location>
</feature>
<feature type="domain" description="MAM" evidence="9">
    <location>
        <begin position="1043"/>
        <end position="1177"/>
    </location>
</feature>
<feature type="signal peptide" evidence="8">
    <location>
        <begin position="1"/>
        <end position="22"/>
    </location>
</feature>
<evidence type="ECO:0000313" key="12">
    <source>
        <dbReference type="Proteomes" id="UP000225706"/>
    </source>
</evidence>
<feature type="region of interest" description="Disordered" evidence="7">
    <location>
        <begin position="1174"/>
        <end position="1219"/>
    </location>
</feature>
<dbReference type="InterPro" id="IPR001314">
    <property type="entry name" value="Peptidase_S1A"/>
</dbReference>
<dbReference type="SMART" id="SM00137">
    <property type="entry name" value="MAM"/>
    <property type="match status" value="1"/>
</dbReference>
<dbReference type="CDD" id="cd06263">
    <property type="entry name" value="MAM"/>
    <property type="match status" value="1"/>
</dbReference>
<dbReference type="Pfam" id="PF00629">
    <property type="entry name" value="MAM"/>
    <property type="match status" value="1"/>
</dbReference>
<dbReference type="OrthoDB" id="5976381at2759"/>
<evidence type="ECO:0000256" key="6">
    <source>
        <dbReference type="RuleBase" id="RU363034"/>
    </source>
</evidence>
<evidence type="ECO:0000259" key="9">
    <source>
        <dbReference type="PROSITE" id="PS50060"/>
    </source>
</evidence>
<reference evidence="12" key="1">
    <citation type="journal article" date="2017" name="bioRxiv">
        <title>Comparative analysis of the genomes of Stylophora pistillata and Acropora digitifera provides evidence for extensive differences between species of corals.</title>
        <authorList>
            <person name="Voolstra C.R."/>
            <person name="Li Y."/>
            <person name="Liew Y.J."/>
            <person name="Baumgarten S."/>
            <person name="Zoccola D."/>
            <person name="Flot J.-F."/>
            <person name="Tambutte S."/>
            <person name="Allemand D."/>
            <person name="Aranda M."/>
        </authorList>
    </citation>
    <scope>NUCLEOTIDE SEQUENCE [LARGE SCALE GENOMIC DNA]</scope>
</reference>
<sequence>MDVPAILMLLAVSVQLWRTTDSVERCKWYPNPKHGRMVCDSLFRLFCAPECDDGFVFESKPAVVYMCGPLTGEWFTYPERQTIPWPNCVRGKGLEDTSKSDLMTRRAQISAKIHQTYQGIFPNNLQMQPVQTGQQDARYIHLFDYIQRAQQIYSDKGALSALGLKAPDEQKQLQLKLQQQERQKQLARIEQLSQTEKDMQPQLSSKRVFMQMQKLRHRFDQTSSQEMVDKQRQQREAFELLDTNNYNQQGISAMRFSPGRITTNQNLQERFQSSAVIGSKTMLPKRGTLVSVLYPKMPQKFYQRHRSDRTIPTNTKFITMATGELNQQKINPNMETYLPKGLALTSSTSSAVNRGGRVSERSRTKLAGIMPRLASTQAHLSPPWQHSEFYRSSNNLDQNLTHQTLQPVKDKQRYVHSPLSNEITSPGVDMKRFSESKDRVQVQMESPVAVPFRNSGFSKVSSNSNQNVQDDTLQLVKAHGENTNSPVTNETRSLGINANIINQSQDGVLAHTSNPLYAPWRKESNLQSLPNPEGPVHPLSVKPATFTLQAQNISTLGVQSGHPLNITSQIAKQRYLKDEISDHSHVKAAKKEKLFYFPIKRDTLISLLPKHLQAKYRSLRDTRNLNSTQKVSPSKSSANSTVKMEGITSSNILLKNDFHISRYKYSVEQVKTGNESITEYFYLPARMTGKVTKATGVNSSVNSDSLLERDSETFPRRQATIRKRQKVIKITDKSKDDWQVVAQYESDELASGSEDEKRLKKAREAASGKRRQKEQLSSDHGKKPRFALGADNQLFRAGKLPAPLATTHSLESPTTSQPQAKKFSQSYEDVLAQVDQIAQNYELESGHSLSVKGNLKNSLAFWRSIGAPDFILSIIENGYRLSFVTFPLAIKLKNNKSARLHPDFVDQAVLELLNSDRMQPFVVNPLSVSIQPGDASATGGGEIIDFNDDFVCHKMWSENERSQSSTWRELSVIEFSLQSFASALEGSHIKWFTDSQVMLSSNSWKSFQQFSAINVYEVLEVMLRGHEMILFILLNLLAFSFAQDCSFEQGICGWKKDPSGSLKWLLRRGNTPQGKGNFMFLEKGKKNSYAGLLFETSIMNKCLSFWYKMKGGKAGGIKLYVDDRLFEDLKATKDGKWHKATFTINKANKKIVLKGVRARKKDFVAIDDIMFSDSCGPTPPPPSGQPSPPPPGTSPPGECGKGPNARIVGGQEANPGDWPWQALLQTPRGSQFCGGTLIHPQWVLSAAHCVERSKPQDIVIRMGAHYRVEKSSTSKNEQKFKVTKIITYESYNKPLQLSHDVALLKLESSATLNDFTNLACLPSTNPTTGSFCAITGWGTLKQNGGQPAKLQVVRVPIIQQETCQRYYPKAIHGSMVCAGFSEGGKDSCQGDSGGPMVCKGTDGRYSLHGVTSWGSGCAQPRKPGVYARVSFLLKWIKDNINNN</sequence>
<dbReference type="InterPro" id="IPR001254">
    <property type="entry name" value="Trypsin_dom"/>
</dbReference>
<dbReference type="SUPFAM" id="SSF49899">
    <property type="entry name" value="Concanavalin A-like lectins/glucanases"/>
    <property type="match status" value="1"/>
</dbReference>
<comment type="caution">
    <text evidence="11">The sequence shown here is derived from an EMBL/GenBank/DDBJ whole genome shotgun (WGS) entry which is preliminary data.</text>
</comment>
<keyword evidence="5" id="KW-1015">Disulfide bond</keyword>
<dbReference type="Gene3D" id="2.60.120.200">
    <property type="match status" value="1"/>
</dbReference>
<gene>
    <name evidence="11" type="primary">Trypsin</name>
    <name evidence="11" type="ORF">AWC38_SpisGene5618</name>
</gene>
<evidence type="ECO:0000256" key="5">
    <source>
        <dbReference type="ARBA" id="ARBA00023157"/>
    </source>
</evidence>
<dbReference type="CDD" id="cd00190">
    <property type="entry name" value="Tryp_SPc"/>
    <property type="match status" value="1"/>
</dbReference>
<evidence type="ECO:0000256" key="7">
    <source>
        <dbReference type="SAM" id="MobiDB-lite"/>
    </source>
</evidence>
<evidence type="ECO:0000256" key="1">
    <source>
        <dbReference type="ARBA" id="ARBA00007664"/>
    </source>
</evidence>
<dbReference type="Proteomes" id="UP000225706">
    <property type="component" value="Unassembled WGS sequence"/>
</dbReference>
<dbReference type="GO" id="GO:0004252">
    <property type="term" value="F:serine-type endopeptidase activity"/>
    <property type="evidence" value="ECO:0007669"/>
    <property type="project" value="InterPro"/>
</dbReference>
<feature type="domain" description="Peptidase S1" evidence="10">
    <location>
        <begin position="1207"/>
        <end position="1441"/>
    </location>
</feature>
<evidence type="ECO:0000256" key="3">
    <source>
        <dbReference type="ARBA" id="ARBA00022801"/>
    </source>
</evidence>
<feature type="compositionally biased region" description="Pro residues" evidence="7">
    <location>
        <begin position="1177"/>
        <end position="1194"/>
    </location>
</feature>
<dbReference type="PRINTS" id="PR00722">
    <property type="entry name" value="CHYMOTRYPSIN"/>
</dbReference>
<dbReference type="SMART" id="SM00020">
    <property type="entry name" value="Tryp_SPc"/>
    <property type="match status" value="1"/>
</dbReference>
<feature type="chain" id="PRO_5012405793" evidence="8">
    <location>
        <begin position="23"/>
        <end position="1443"/>
    </location>
</feature>
<dbReference type="InterPro" id="IPR033116">
    <property type="entry name" value="TRYPSIN_SER"/>
</dbReference>
<protein>
    <submittedName>
        <fullName evidence="11">Trypsin</fullName>
    </submittedName>
</protein>
<dbReference type="PANTHER" id="PTHR24252">
    <property type="entry name" value="ACROSIN-RELATED"/>
    <property type="match status" value="1"/>
</dbReference>
<dbReference type="InterPro" id="IPR009003">
    <property type="entry name" value="Peptidase_S1_PA"/>
</dbReference>
<dbReference type="STRING" id="50429.A0A2B4SKJ5"/>
<dbReference type="Pfam" id="PF00089">
    <property type="entry name" value="Trypsin"/>
    <property type="match status" value="1"/>
</dbReference>
<dbReference type="EMBL" id="LSMT01000063">
    <property type="protein sequence ID" value="PFX29629.1"/>
    <property type="molecule type" value="Genomic_DNA"/>
</dbReference>
<dbReference type="SMR" id="A0A2B4SKJ5"/>